<dbReference type="RefSeq" id="WP_349140550.1">
    <property type="nucleotide sequence ID" value="NZ_JBBMFT010000005.1"/>
</dbReference>
<proteinExistence type="predicted"/>
<dbReference type="Pfam" id="PF00395">
    <property type="entry name" value="SLH"/>
    <property type="match status" value="2"/>
</dbReference>
<dbReference type="PROSITE" id="PS51272">
    <property type="entry name" value="SLH"/>
    <property type="match status" value="2"/>
</dbReference>
<protein>
    <submittedName>
        <fullName evidence="4">S-layer homology domain-containing protein</fullName>
    </submittedName>
</protein>
<name>A0ABV1EQF7_9FIRM</name>
<dbReference type="Proteomes" id="UP001440599">
    <property type="component" value="Unassembled WGS sequence"/>
</dbReference>
<feature type="chain" id="PRO_5045728216" evidence="2">
    <location>
        <begin position="28"/>
        <end position="787"/>
    </location>
</feature>
<organism evidence="4 5">
    <name type="scientific">Flavonifractor hominis</name>
    <dbReference type="NCBI Taxonomy" id="3133178"/>
    <lineage>
        <taxon>Bacteria</taxon>
        <taxon>Bacillati</taxon>
        <taxon>Bacillota</taxon>
        <taxon>Clostridia</taxon>
        <taxon>Eubacteriales</taxon>
        <taxon>Oscillospiraceae</taxon>
        <taxon>Flavonifractor</taxon>
    </lineage>
</organism>
<evidence type="ECO:0000313" key="4">
    <source>
        <dbReference type="EMBL" id="MEQ2456836.1"/>
    </source>
</evidence>
<keyword evidence="2" id="KW-0732">Signal</keyword>
<comment type="caution">
    <text evidence="4">The sequence shown here is derived from an EMBL/GenBank/DDBJ whole genome shotgun (WGS) entry which is preliminary data.</text>
</comment>
<keyword evidence="5" id="KW-1185">Reference proteome</keyword>
<sequence>MRLNRLISSLLAAALLAGLLFCAPASAAGSAAFTDITDPAVAEAAEMLRLLGVVNGTGGTAFNPGGTLTRAEFCKMTVEIMGRGDEEPGQRNRTIFTDVGPTHWARGYVNLAASITIGGSTGEDGASSGGTRLIMGVGDGTFRPDQVITYGEAAAILLRVLGYSNADVATGGNWYDGYVTVAASAGLSDGLSLSGGSTITRGQAALLFYNLLFAKPKGSTELYMTTLGCKEADGGILLDVDATAPDGTAGAVKTTTGTYKTDRAGGLDEALEGMQGDLILNEDGMLLAFQPKENVTSRSVSVSEWAYNKVRLTGGEELEVDPKAVTYLDGEKKVYEELWQDLKPGTPATFYYTADGKIDYLFLRTTATAASAMVARTAPSGGVNPFAVLAGGDTGYQLYKNGVPATVSDIRQFDVATYDSASKVMNVSDLRLTGMYENVYPNTDTPARIKVMGVELNVLSSAAQDLSHFSIGDVITVLLTRDGQVAGVVDPSTARSTAVGCVEKIDESGNATVKLLNDVLPALEGKTSYRGETATKLTGELVTVSSYEVGQLSLTRLNSSGAAGGALDVAGRTLGGTALAENVVVYERVGNGPLAAVDYEQITCASVPASKILYASKDYAGRYNVLVLNDVTGDQYYYGFLTTDTEPADSISTPLYNPVVNLNTSAKDATTKFMGTLNIRQNTPGGVAPSLETVNGSPKLAGYMSLNKLEGVRRSEFDMQNKVLTSSGMVLPISEQVVCYNASTKLWFTGDTAMDALNQARAYSDNMTVYYDRTPSEGGKVRLVVVE</sequence>
<reference evidence="4 5" key="1">
    <citation type="submission" date="2024-03" db="EMBL/GenBank/DDBJ databases">
        <title>Human intestinal bacterial collection.</title>
        <authorList>
            <person name="Pauvert C."/>
            <person name="Hitch T.C.A."/>
            <person name="Clavel T."/>
        </authorList>
    </citation>
    <scope>NUCLEOTIDE SEQUENCE [LARGE SCALE GENOMIC DNA]</scope>
    <source>
        <strain evidence="4 5">CLA-AP-H34</strain>
    </source>
</reference>
<evidence type="ECO:0000256" key="1">
    <source>
        <dbReference type="ARBA" id="ARBA00022737"/>
    </source>
</evidence>
<feature type="domain" description="SLH" evidence="3">
    <location>
        <begin position="28"/>
        <end position="91"/>
    </location>
</feature>
<dbReference type="InterPro" id="IPR001119">
    <property type="entry name" value="SLH_dom"/>
</dbReference>
<accession>A0ABV1EQF7</accession>
<evidence type="ECO:0000256" key="2">
    <source>
        <dbReference type="SAM" id="SignalP"/>
    </source>
</evidence>
<keyword evidence="1" id="KW-0677">Repeat</keyword>
<gene>
    <name evidence="4" type="ORF">WMO45_09900</name>
</gene>
<evidence type="ECO:0000313" key="5">
    <source>
        <dbReference type="Proteomes" id="UP001440599"/>
    </source>
</evidence>
<feature type="domain" description="SLH" evidence="3">
    <location>
        <begin position="92"/>
        <end position="171"/>
    </location>
</feature>
<evidence type="ECO:0000259" key="3">
    <source>
        <dbReference type="PROSITE" id="PS51272"/>
    </source>
</evidence>
<feature type="signal peptide" evidence="2">
    <location>
        <begin position="1"/>
        <end position="27"/>
    </location>
</feature>
<dbReference type="EMBL" id="JBBMFT010000005">
    <property type="protein sequence ID" value="MEQ2456836.1"/>
    <property type="molecule type" value="Genomic_DNA"/>
</dbReference>